<dbReference type="RefSeq" id="WP_048369311.1">
    <property type="nucleotide sequence ID" value="NZ_CAUQEU010000004.1"/>
</dbReference>
<protein>
    <submittedName>
        <fullName evidence="2">Uncharacterized protein</fullName>
    </submittedName>
</protein>
<gene>
    <name evidence="2" type="ORF">GHO39_12865</name>
    <name evidence="1" type="ORF">GHO40_23705</name>
</gene>
<dbReference type="Proteomes" id="UP000441404">
    <property type="component" value="Unassembled WGS sequence"/>
</dbReference>
<evidence type="ECO:0000313" key="3">
    <source>
        <dbReference type="Proteomes" id="UP000441404"/>
    </source>
</evidence>
<dbReference type="EMBL" id="WIWI01000030">
    <property type="protein sequence ID" value="MQT90018.1"/>
    <property type="molecule type" value="Genomic_DNA"/>
</dbReference>
<dbReference type="AlphaFoldDB" id="A0A0J6IAT6"/>
<evidence type="ECO:0000313" key="1">
    <source>
        <dbReference type="EMBL" id="MQT49703.1"/>
    </source>
</evidence>
<organism evidence="2 4">
    <name type="scientific">Pseudomonas helleri</name>
    <dbReference type="NCBI Taxonomy" id="1608996"/>
    <lineage>
        <taxon>Bacteria</taxon>
        <taxon>Pseudomonadati</taxon>
        <taxon>Pseudomonadota</taxon>
        <taxon>Gammaproteobacteria</taxon>
        <taxon>Pseudomonadales</taxon>
        <taxon>Pseudomonadaceae</taxon>
        <taxon>Pseudomonas</taxon>
    </lineage>
</organism>
<evidence type="ECO:0000313" key="2">
    <source>
        <dbReference type="EMBL" id="MQT90018.1"/>
    </source>
</evidence>
<dbReference type="OrthoDB" id="9966258at2"/>
<name>A0A0J6IAT6_9PSED</name>
<proteinExistence type="predicted"/>
<reference evidence="3 4" key="1">
    <citation type="submission" date="2019-10" db="EMBL/GenBank/DDBJ databases">
        <title>Evaluation of single-gene subtyping targets for Pseudomonas.</title>
        <authorList>
            <person name="Reichler S.J."/>
            <person name="Orsi R.H."/>
            <person name="Wiedmann M."/>
            <person name="Martin N.H."/>
            <person name="Murphy S.I."/>
        </authorList>
    </citation>
    <scope>NUCLEOTIDE SEQUENCE [LARGE SCALE GENOMIC DNA]</scope>
    <source>
        <strain evidence="2 4">FSL R10-3254</strain>
        <strain evidence="1 3">FSL R10-3257</strain>
    </source>
</reference>
<comment type="caution">
    <text evidence="2">The sequence shown here is derived from an EMBL/GenBank/DDBJ whole genome shotgun (WGS) entry which is preliminary data.</text>
</comment>
<accession>A0A0J6IAT6</accession>
<sequence length="68" mass="7751">MNKPSGNEGIARASENLYDHGQRMRVKAWRLIQAGDQEEAQKLLSMADMCDRSLVPMLSGNEMAWKRE</sequence>
<evidence type="ECO:0000313" key="4">
    <source>
        <dbReference type="Proteomes" id="UP000489190"/>
    </source>
</evidence>
<dbReference type="EMBL" id="WIWJ01000064">
    <property type="protein sequence ID" value="MQT49703.1"/>
    <property type="molecule type" value="Genomic_DNA"/>
</dbReference>
<dbReference type="Proteomes" id="UP000489190">
    <property type="component" value="Unassembled WGS sequence"/>
</dbReference>